<dbReference type="Proteomes" id="UP000499080">
    <property type="component" value="Unassembled WGS sequence"/>
</dbReference>
<evidence type="ECO:0000313" key="2">
    <source>
        <dbReference type="Proteomes" id="UP000499080"/>
    </source>
</evidence>
<comment type="caution">
    <text evidence="1">The sequence shown here is derived from an EMBL/GenBank/DDBJ whole genome shotgun (WGS) entry which is preliminary data.</text>
</comment>
<dbReference type="EMBL" id="BGPR01018979">
    <property type="protein sequence ID" value="GBN80648.1"/>
    <property type="molecule type" value="Genomic_DNA"/>
</dbReference>
<proteinExistence type="predicted"/>
<sequence length="76" mass="9051">MRSALNINERLQTALSSALFPLRQVFENLKRGLLHEVWVVLNWSQVAFVYKSFKTIWRAMQLPQRRKTAFLMLNLM</sequence>
<evidence type="ECO:0000313" key="1">
    <source>
        <dbReference type="EMBL" id="GBN80648.1"/>
    </source>
</evidence>
<accession>A0A4Y2RXU1</accession>
<organism evidence="1 2">
    <name type="scientific">Araneus ventricosus</name>
    <name type="common">Orbweaver spider</name>
    <name type="synonym">Epeira ventricosa</name>
    <dbReference type="NCBI Taxonomy" id="182803"/>
    <lineage>
        <taxon>Eukaryota</taxon>
        <taxon>Metazoa</taxon>
        <taxon>Ecdysozoa</taxon>
        <taxon>Arthropoda</taxon>
        <taxon>Chelicerata</taxon>
        <taxon>Arachnida</taxon>
        <taxon>Araneae</taxon>
        <taxon>Araneomorphae</taxon>
        <taxon>Entelegynae</taxon>
        <taxon>Araneoidea</taxon>
        <taxon>Araneidae</taxon>
        <taxon>Araneus</taxon>
    </lineage>
</organism>
<name>A0A4Y2RXU1_ARAVE</name>
<protein>
    <submittedName>
        <fullName evidence="1">Uncharacterized protein</fullName>
    </submittedName>
</protein>
<reference evidence="1 2" key="1">
    <citation type="journal article" date="2019" name="Sci. Rep.">
        <title>Orb-weaving spider Araneus ventricosus genome elucidates the spidroin gene catalogue.</title>
        <authorList>
            <person name="Kono N."/>
            <person name="Nakamura H."/>
            <person name="Ohtoshi R."/>
            <person name="Moran D.A.P."/>
            <person name="Shinohara A."/>
            <person name="Yoshida Y."/>
            <person name="Fujiwara M."/>
            <person name="Mori M."/>
            <person name="Tomita M."/>
            <person name="Arakawa K."/>
        </authorList>
    </citation>
    <scope>NUCLEOTIDE SEQUENCE [LARGE SCALE GENOMIC DNA]</scope>
</reference>
<dbReference type="AlphaFoldDB" id="A0A4Y2RXU1"/>
<gene>
    <name evidence="1" type="ORF">AVEN_52660_1</name>
</gene>
<keyword evidence="2" id="KW-1185">Reference proteome</keyword>